<dbReference type="EMBL" id="BONR01000001">
    <property type="protein sequence ID" value="GIG53766.1"/>
    <property type="molecule type" value="Genomic_DNA"/>
</dbReference>
<evidence type="ECO:0000313" key="2">
    <source>
        <dbReference type="Proteomes" id="UP000652354"/>
    </source>
</evidence>
<keyword evidence="2" id="KW-1185">Reference proteome</keyword>
<organism evidence="1 2">
    <name type="scientific">Demequina activiva</name>
    <dbReference type="NCBI Taxonomy" id="1582364"/>
    <lineage>
        <taxon>Bacteria</taxon>
        <taxon>Bacillati</taxon>
        <taxon>Actinomycetota</taxon>
        <taxon>Actinomycetes</taxon>
        <taxon>Micrococcales</taxon>
        <taxon>Demequinaceae</taxon>
        <taxon>Demequina</taxon>
    </lineage>
</organism>
<reference evidence="1" key="1">
    <citation type="submission" date="2021-01" db="EMBL/GenBank/DDBJ databases">
        <title>Whole genome shotgun sequence of Demequina activiva NBRC 110675.</title>
        <authorList>
            <person name="Komaki H."/>
            <person name="Tamura T."/>
        </authorList>
    </citation>
    <scope>NUCLEOTIDE SEQUENCE</scope>
    <source>
        <strain evidence="1">NBRC 110675</strain>
    </source>
</reference>
<sequence length="107" mass="11556">MSLPGFPDPVDAKDTDRVIAHVDSVLERDGEMLVLRGSDLTLLSPLASALVATVRAREYSVGQLAARLSAQFGRPEGMDPGVAVRQVLGALQERGLIEVRPPRERPK</sequence>
<evidence type="ECO:0000313" key="1">
    <source>
        <dbReference type="EMBL" id="GIG53766.1"/>
    </source>
</evidence>
<gene>
    <name evidence="1" type="ORF">Dac01nite_05180</name>
</gene>
<dbReference type="Proteomes" id="UP000652354">
    <property type="component" value="Unassembled WGS sequence"/>
</dbReference>
<name>A0A919Q2P0_9MICO</name>
<evidence type="ECO:0008006" key="3">
    <source>
        <dbReference type="Google" id="ProtNLM"/>
    </source>
</evidence>
<accession>A0A919Q2P0</accession>
<protein>
    <recommendedName>
        <fullName evidence="3">Coenzyme PQQ synthesis protein D (PqqD)</fullName>
    </recommendedName>
</protein>
<comment type="caution">
    <text evidence="1">The sequence shown here is derived from an EMBL/GenBank/DDBJ whole genome shotgun (WGS) entry which is preliminary data.</text>
</comment>
<dbReference type="AlphaFoldDB" id="A0A919Q2P0"/>
<proteinExistence type="predicted"/>
<dbReference type="RefSeq" id="WP_203653191.1">
    <property type="nucleotide sequence ID" value="NZ_BONR01000001.1"/>
</dbReference>